<comment type="similarity">
    <text evidence="2">Belongs to the isochorismate synthase family.</text>
</comment>
<dbReference type="GO" id="GO:0008909">
    <property type="term" value="F:isochorismate synthase activity"/>
    <property type="evidence" value="ECO:0007669"/>
    <property type="project" value="UniProtKB-EC"/>
</dbReference>
<gene>
    <name evidence="7" type="ORF">YC6258_05121</name>
</gene>
<evidence type="ECO:0000256" key="1">
    <source>
        <dbReference type="ARBA" id="ARBA00000799"/>
    </source>
</evidence>
<proteinExistence type="inferred from homology"/>
<reference evidence="7 8" key="1">
    <citation type="submission" date="2014-01" db="EMBL/GenBank/DDBJ databases">
        <title>Full genme sequencing of cellulolytic bacterium Gynuella sunshinyii YC6258T gen. nov., sp. nov.</title>
        <authorList>
            <person name="Khan H."/>
            <person name="Chung E.J."/>
            <person name="Chung Y.R."/>
        </authorList>
    </citation>
    <scope>NUCLEOTIDE SEQUENCE [LARGE SCALE GENOMIC DNA]</scope>
    <source>
        <strain evidence="7 8">YC6258</strain>
    </source>
</reference>
<evidence type="ECO:0000256" key="5">
    <source>
        <dbReference type="ARBA" id="ARBA00041564"/>
    </source>
</evidence>
<evidence type="ECO:0000256" key="3">
    <source>
        <dbReference type="ARBA" id="ARBA00012824"/>
    </source>
</evidence>
<dbReference type="EC" id="5.4.4.2" evidence="3"/>
<accession>A0A0C5VSF5</accession>
<evidence type="ECO:0000256" key="2">
    <source>
        <dbReference type="ARBA" id="ARBA00005297"/>
    </source>
</evidence>
<dbReference type="InterPro" id="IPR015890">
    <property type="entry name" value="Chorismate_C"/>
</dbReference>
<dbReference type="Gene3D" id="3.60.120.10">
    <property type="entry name" value="Anthranilate synthase"/>
    <property type="match status" value="1"/>
</dbReference>
<dbReference type="InterPro" id="IPR005801">
    <property type="entry name" value="ADC_synthase"/>
</dbReference>
<comment type="catalytic activity">
    <reaction evidence="1">
        <text>chorismate = isochorismate</text>
        <dbReference type="Rhea" id="RHEA:18985"/>
        <dbReference type="ChEBI" id="CHEBI:29748"/>
        <dbReference type="ChEBI" id="CHEBI:29780"/>
        <dbReference type="EC" id="5.4.4.2"/>
    </reaction>
</comment>
<keyword evidence="4" id="KW-0413">Isomerase</keyword>
<dbReference type="OrthoDB" id="9806579at2"/>
<dbReference type="PANTHER" id="PTHR42839">
    <property type="entry name" value="ISOCHORISMATE SYNTHASE ENTC"/>
    <property type="match status" value="1"/>
</dbReference>
<evidence type="ECO:0000313" key="8">
    <source>
        <dbReference type="Proteomes" id="UP000032266"/>
    </source>
</evidence>
<dbReference type="STRING" id="1445510.YC6258_05121"/>
<feature type="domain" description="Chorismate-utilising enzyme C-terminal" evidence="6">
    <location>
        <begin position="196"/>
        <end position="448"/>
    </location>
</feature>
<dbReference type="Pfam" id="PF00425">
    <property type="entry name" value="Chorismate_bind"/>
    <property type="match status" value="1"/>
</dbReference>
<dbReference type="KEGG" id="gsn:YC6258_05121"/>
<dbReference type="NCBIfam" id="TIGR00543">
    <property type="entry name" value="isochor_syn"/>
    <property type="match status" value="1"/>
</dbReference>
<protein>
    <recommendedName>
        <fullName evidence="3">isochorismate synthase</fullName>
        <ecNumber evidence="3">5.4.4.2</ecNumber>
    </recommendedName>
    <alternativeName>
        <fullName evidence="5">Isochorismate mutase</fullName>
    </alternativeName>
</protein>
<evidence type="ECO:0000259" key="6">
    <source>
        <dbReference type="Pfam" id="PF00425"/>
    </source>
</evidence>
<dbReference type="PANTHER" id="PTHR42839:SF2">
    <property type="entry name" value="ISOCHORISMATE SYNTHASE ENTC"/>
    <property type="match status" value="1"/>
</dbReference>
<dbReference type="RefSeq" id="WP_044618966.1">
    <property type="nucleotide sequence ID" value="NZ_CP007142.1"/>
</dbReference>
<name>A0A0C5VSF5_9GAMM</name>
<dbReference type="AlphaFoldDB" id="A0A0C5VSF5"/>
<evidence type="ECO:0000256" key="4">
    <source>
        <dbReference type="ARBA" id="ARBA00023235"/>
    </source>
</evidence>
<dbReference type="SUPFAM" id="SSF56322">
    <property type="entry name" value="ADC synthase"/>
    <property type="match status" value="1"/>
</dbReference>
<evidence type="ECO:0000313" key="7">
    <source>
        <dbReference type="EMBL" id="AJQ97151.1"/>
    </source>
</evidence>
<organism evidence="7 8">
    <name type="scientific">Gynuella sunshinyii YC6258</name>
    <dbReference type="NCBI Taxonomy" id="1445510"/>
    <lineage>
        <taxon>Bacteria</taxon>
        <taxon>Pseudomonadati</taxon>
        <taxon>Pseudomonadota</taxon>
        <taxon>Gammaproteobacteria</taxon>
        <taxon>Oceanospirillales</taxon>
        <taxon>Saccharospirillaceae</taxon>
        <taxon>Gynuella</taxon>
    </lineage>
</organism>
<dbReference type="PATRIC" id="fig|1445510.3.peg.5080"/>
<dbReference type="Proteomes" id="UP000032266">
    <property type="component" value="Chromosome"/>
</dbReference>
<dbReference type="EMBL" id="CP007142">
    <property type="protein sequence ID" value="AJQ97151.1"/>
    <property type="molecule type" value="Genomic_DNA"/>
</dbReference>
<keyword evidence="8" id="KW-1185">Reference proteome</keyword>
<sequence length="457" mass="50903">MTIQALSFLTLPSAQSLAHSIERLCAELSSRPFTANRLQRVSCDIPAIDLLELLSSVAIAERGYFAHRNQTAAVAGFGQALELKIDALHHGPSLLSRAEMIVAGTDAVWIGGCSYNGESGTGQWQDFPAMRFLLPLLEIREDHDSFQLALNLFARDAEHWEEQLQAITLLSRSIAKAKIKVTRAATITRRHQSVDRQQWYQQVGEALQKIGAGEFHKVVLAREVALQFSSPPNIFQTLKRWRQQLPSSFAFAIENRGKVFWGCSPERLFKRHGQRLCTEAMAGTVRRGINHAEDFSLEQQLKTDDKLTREHAVVADVICESLLPLAESIDHSQKPGVYKLDRIQHRYQSLNAVLKTDISTDQLYRQLHPTPAVCGHPRAQAQAFISSCELTQRGWYSGCVGLIGATQTEFAVAIRSALSDRNHLWLYSGVGIVDGSDADAEWLELEAKIESLLAALN</sequence>
<dbReference type="HOGENOM" id="CLU_006493_8_4_6"/>
<dbReference type="InterPro" id="IPR004561">
    <property type="entry name" value="IsoChor_synthase"/>
</dbReference>